<evidence type="ECO:0000313" key="3">
    <source>
        <dbReference type="EMBL" id="CAL6062818.1"/>
    </source>
</evidence>
<reference evidence="3 4" key="2">
    <citation type="submission" date="2024-07" db="EMBL/GenBank/DDBJ databases">
        <authorList>
            <person name="Akdeniz Z."/>
        </authorList>
    </citation>
    <scope>NUCLEOTIDE SEQUENCE [LARGE SCALE GENOMIC DNA]</scope>
</reference>
<evidence type="ECO:0000313" key="4">
    <source>
        <dbReference type="Proteomes" id="UP001642409"/>
    </source>
</evidence>
<reference evidence="2" key="1">
    <citation type="submission" date="2023-06" db="EMBL/GenBank/DDBJ databases">
        <authorList>
            <person name="Kurt Z."/>
        </authorList>
    </citation>
    <scope>NUCLEOTIDE SEQUENCE</scope>
</reference>
<evidence type="ECO:0000256" key="1">
    <source>
        <dbReference type="SAM" id="Phobius"/>
    </source>
</evidence>
<dbReference type="EMBL" id="CAXDID020000241">
    <property type="protein sequence ID" value="CAL6062818.1"/>
    <property type="molecule type" value="Genomic_DNA"/>
</dbReference>
<dbReference type="AlphaFoldDB" id="A0AA86R2V0"/>
<comment type="caution">
    <text evidence="2">The sequence shown here is derived from an EMBL/GenBank/DDBJ whole genome shotgun (WGS) entry which is preliminary data.</text>
</comment>
<keyword evidence="4" id="KW-1185">Reference proteome</keyword>
<gene>
    <name evidence="3" type="ORF">HINF_LOCUS50383</name>
    <name evidence="2" type="ORF">HINF_LOCUS57050</name>
</gene>
<protein>
    <submittedName>
        <fullName evidence="3">Hypothetical_protein</fullName>
    </submittedName>
</protein>
<keyword evidence="1" id="KW-0812">Transmembrane</keyword>
<name>A0AA86R2V0_9EUKA</name>
<sequence length="114" mass="13122">MIYTCSSQDTLFNDSKSCERHCYIFCQQDSLQNYCCPAGSYYSSNTGPWWISIVVIALFIATIITWQIIVKQKRIAQIEGLNTIIINNTESTQPITVQYQQLNSYDHSELLLIK</sequence>
<dbReference type="EMBL" id="CATOUU010001058">
    <property type="protein sequence ID" value="CAI9969405.1"/>
    <property type="molecule type" value="Genomic_DNA"/>
</dbReference>
<keyword evidence="1" id="KW-1133">Transmembrane helix</keyword>
<accession>A0AA86R2V0</accession>
<proteinExistence type="predicted"/>
<keyword evidence="1" id="KW-0472">Membrane</keyword>
<dbReference type="Proteomes" id="UP001642409">
    <property type="component" value="Unassembled WGS sequence"/>
</dbReference>
<feature type="transmembrane region" description="Helical" evidence="1">
    <location>
        <begin position="49"/>
        <end position="69"/>
    </location>
</feature>
<evidence type="ECO:0000313" key="2">
    <source>
        <dbReference type="EMBL" id="CAI9969405.1"/>
    </source>
</evidence>
<organism evidence="2">
    <name type="scientific">Hexamita inflata</name>
    <dbReference type="NCBI Taxonomy" id="28002"/>
    <lineage>
        <taxon>Eukaryota</taxon>
        <taxon>Metamonada</taxon>
        <taxon>Diplomonadida</taxon>
        <taxon>Hexamitidae</taxon>
        <taxon>Hexamitinae</taxon>
        <taxon>Hexamita</taxon>
    </lineage>
</organism>